<gene>
    <name evidence="9" type="ORF">MTR67_023807</name>
</gene>
<proteinExistence type="inferred from homology"/>
<dbReference type="GO" id="GO:0005743">
    <property type="term" value="C:mitochondrial inner membrane"/>
    <property type="evidence" value="ECO:0007669"/>
    <property type="project" value="UniProtKB-SubCell"/>
</dbReference>
<evidence type="ECO:0000256" key="3">
    <source>
        <dbReference type="ARBA" id="ARBA00022448"/>
    </source>
</evidence>
<evidence type="ECO:0000256" key="4">
    <source>
        <dbReference type="ARBA" id="ARBA00022660"/>
    </source>
</evidence>
<evidence type="ECO:0000256" key="5">
    <source>
        <dbReference type="ARBA" id="ARBA00022792"/>
    </source>
</evidence>
<evidence type="ECO:0000256" key="2">
    <source>
        <dbReference type="ARBA" id="ARBA00009508"/>
    </source>
</evidence>
<evidence type="ECO:0000313" key="9">
    <source>
        <dbReference type="EMBL" id="WMV30422.1"/>
    </source>
</evidence>
<keyword evidence="5" id="KW-0999">Mitochondrion inner membrane</keyword>
<dbReference type="CDD" id="cd20266">
    <property type="entry name" value="Complex1_LYR_NDUFA6_LYRM6"/>
    <property type="match status" value="1"/>
</dbReference>
<evidence type="ECO:0000256" key="1">
    <source>
        <dbReference type="ARBA" id="ARBA00004443"/>
    </source>
</evidence>
<name>A0AAF0QXM0_SOLVR</name>
<protein>
    <recommendedName>
        <fullName evidence="11">NADH dehydrogenase [ubiquinone] 1 alpha subcomplex subunit 6</fullName>
    </recommendedName>
</protein>
<dbReference type="InterPro" id="IPR045299">
    <property type="entry name" value="Complex1_LYR_NDUFA6_LYRM6"/>
</dbReference>
<organism evidence="9 10">
    <name type="scientific">Solanum verrucosum</name>
    <dbReference type="NCBI Taxonomy" id="315347"/>
    <lineage>
        <taxon>Eukaryota</taxon>
        <taxon>Viridiplantae</taxon>
        <taxon>Streptophyta</taxon>
        <taxon>Embryophyta</taxon>
        <taxon>Tracheophyta</taxon>
        <taxon>Spermatophyta</taxon>
        <taxon>Magnoliopsida</taxon>
        <taxon>eudicotyledons</taxon>
        <taxon>Gunneridae</taxon>
        <taxon>Pentapetalae</taxon>
        <taxon>asterids</taxon>
        <taxon>lamiids</taxon>
        <taxon>Solanales</taxon>
        <taxon>Solanaceae</taxon>
        <taxon>Solanoideae</taxon>
        <taxon>Solaneae</taxon>
        <taxon>Solanum</taxon>
    </lineage>
</organism>
<sequence length="132" mass="15145">MVHMARNMRVPQNSASLAKAKKMTLEFFRMCCRSVPEYVEIYSLYDIVSPSKLCSAVTVEVRKNSNVTNPKVIDMLLFKGMEELTNCVDHSKQRHHLVGKYAIGNQGLEEELGHKDQGSSNFMKNFYSINYF</sequence>
<keyword evidence="10" id="KW-1185">Reference proteome</keyword>
<evidence type="ECO:0008006" key="11">
    <source>
        <dbReference type="Google" id="ProtNLM"/>
    </source>
</evidence>
<evidence type="ECO:0000313" key="10">
    <source>
        <dbReference type="Proteomes" id="UP001234989"/>
    </source>
</evidence>
<keyword evidence="4" id="KW-0679">Respiratory chain</keyword>
<evidence type="ECO:0000256" key="6">
    <source>
        <dbReference type="ARBA" id="ARBA00022982"/>
    </source>
</evidence>
<reference evidence="9" key="1">
    <citation type="submission" date="2023-08" db="EMBL/GenBank/DDBJ databases">
        <title>A de novo genome assembly of Solanum verrucosum Schlechtendal, a Mexican diploid species geographically isolated from the other diploid A-genome species in potato relatives.</title>
        <authorList>
            <person name="Hosaka K."/>
        </authorList>
    </citation>
    <scope>NUCLEOTIDE SEQUENCE</scope>
    <source>
        <tissue evidence="9">Young leaves</tissue>
    </source>
</reference>
<dbReference type="PANTHER" id="PTHR12964:SF0">
    <property type="entry name" value="NADH DEHYDROGENASE [UBIQUINONE] 1 ALPHA SUBCOMPLEX SUBUNIT 6"/>
    <property type="match status" value="1"/>
</dbReference>
<comment type="similarity">
    <text evidence="2">Belongs to the complex I LYR family.</text>
</comment>
<evidence type="ECO:0000256" key="8">
    <source>
        <dbReference type="ARBA" id="ARBA00023136"/>
    </source>
</evidence>
<dbReference type="EMBL" id="CP133616">
    <property type="protein sequence ID" value="WMV30422.1"/>
    <property type="molecule type" value="Genomic_DNA"/>
</dbReference>
<dbReference type="Proteomes" id="UP001234989">
    <property type="component" value="Chromosome 5"/>
</dbReference>
<dbReference type="PANTHER" id="PTHR12964">
    <property type="entry name" value="NADH-UBIQUINONE OXIDOREDUCTASE B14 SUBUNIT"/>
    <property type="match status" value="1"/>
</dbReference>
<keyword evidence="3" id="KW-0813">Transport</keyword>
<keyword evidence="6" id="KW-0249">Electron transport</keyword>
<dbReference type="InterPro" id="IPR016488">
    <property type="entry name" value="NADH_Ub_cplx-1_asu_su-6"/>
</dbReference>
<dbReference type="GO" id="GO:0045271">
    <property type="term" value="C:respiratory chain complex I"/>
    <property type="evidence" value="ECO:0007669"/>
    <property type="project" value="InterPro"/>
</dbReference>
<comment type="subcellular location">
    <subcellularLocation>
        <location evidence="1">Mitochondrion inner membrane</location>
        <topology evidence="1">Peripheral membrane protein</topology>
        <orientation evidence="1">Matrix side</orientation>
    </subcellularLocation>
</comment>
<keyword evidence="8" id="KW-0472">Membrane</keyword>
<keyword evidence="7" id="KW-0496">Mitochondrion</keyword>
<dbReference type="AlphaFoldDB" id="A0AAF0QXM0"/>
<accession>A0AAF0QXM0</accession>
<evidence type="ECO:0000256" key="7">
    <source>
        <dbReference type="ARBA" id="ARBA00023128"/>
    </source>
</evidence>
<dbReference type="GO" id="GO:0006979">
    <property type="term" value="P:response to oxidative stress"/>
    <property type="evidence" value="ECO:0007669"/>
    <property type="project" value="TreeGrafter"/>
</dbReference>